<organism evidence="1 2">
    <name type="scientific">Bugula neritina</name>
    <name type="common">Brown bryozoan</name>
    <name type="synonym">Sertularia neritina</name>
    <dbReference type="NCBI Taxonomy" id="10212"/>
    <lineage>
        <taxon>Eukaryota</taxon>
        <taxon>Metazoa</taxon>
        <taxon>Spiralia</taxon>
        <taxon>Lophotrochozoa</taxon>
        <taxon>Bryozoa</taxon>
        <taxon>Gymnolaemata</taxon>
        <taxon>Cheilostomatida</taxon>
        <taxon>Flustrina</taxon>
        <taxon>Buguloidea</taxon>
        <taxon>Bugulidae</taxon>
        <taxon>Bugula</taxon>
    </lineage>
</organism>
<name>A0A7J7JR77_BUGNE</name>
<keyword evidence="2" id="KW-1185">Reference proteome</keyword>
<proteinExistence type="predicted"/>
<gene>
    <name evidence="1" type="ORF">EB796_012847</name>
</gene>
<protein>
    <submittedName>
        <fullName evidence="1">Uncharacterized protein</fullName>
    </submittedName>
</protein>
<comment type="caution">
    <text evidence="1">The sequence shown here is derived from an EMBL/GenBank/DDBJ whole genome shotgun (WGS) entry which is preliminary data.</text>
</comment>
<evidence type="ECO:0000313" key="1">
    <source>
        <dbReference type="EMBL" id="KAF6028862.1"/>
    </source>
</evidence>
<dbReference type="EMBL" id="VXIV02001900">
    <property type="protein sequence ID" value="KAF6028862.1"/>
    <property type="molecule type" value="Genomic_DNA"/>
</dbReference>
<accession>A0A7J7JR77</accession>
<sequence length="88" mass="10228">MIVHHCKHLHNPSCFSSRKRKLPTSAIFMNLLVNKQPSRFRSQCSQASIHRNKLFSLKRQRHKTSSWLSSMSTEATQMCSIDTRCPNL</sequence>
<evidence type="ECO:0000313" key="2">
    <source>
        <dbReference type="Proteomes" id="UP000593567"/>
    </source>
</evidence>
<dbReference type="AlphaFoldDB" id="A0A7J7JR77"/>
<reference evidence="1" key="1">
    <citation type="submission" date="2020-06" db="EMBL/GenBank/DDBJ databases">
        <title>Draft genome of Bugula neritina, a colonial animal packing powerful symbionts and potential medicines.</title>
        <authorList>
            <person name="Rayko M."/>
        </authorList>
    </citation>
    <scope>NUCLEOTIDE SEQUENCE [LARGE SCALE GENOMIC DNA]</scope>
    <source>
        <strain evidence="1">Kwan_BN1</strain>
    </source>
</reference>
<dbReference type="Proteomes" id="UP000593567">
    <property type="component" value="Unassembled WGS sequence"/>
</dbReference>